<dbReference type="Proteomes" id="UP000000724">
    <property type="component" value="Contig Pc00c21"/>
</dbReference>
<organism evidence="2 3">
    <name type="scientific">Penicillium rubens (strain ATCC 28089 / DSM 1075 / NRRL 1951 / Wisconsin 54-1255)</name>
    <name type="common">Penicillium chrysogenum</name>
    <dbReference type="NCBI Taxonomy" id="500485"/>
    <lineage>
        <taxon>Eukaryota</taxon>
        <taxon>Fungi</taxon>
        <taxon>Dikarya</taxon>
        <taxon>Ascomycota</taxon>
        <taxon>Pezizomycotina</taxon>
        <taxon>Eurotiomycetes</taxon>
        <taxon>Eurotiomycetidae</taxon>
        <taxon>Eurotiales</taxon>
        <taxon>Aspergillaceae</taxon>
        <taxon>Penicillium</taxon>
        <taxon>Penicillium chrysogenum species complex</taxon>
    </lineage>
</organism>
<keyword evidence="1" id="KW-0732">Signal</keyword>
<dbReference type="OMA" id="LKTKEYM"/>
<gene>
    <name evidence="2" type="ORF">Pc21g00060</name>
    <name evidence="2" type="ORF">PCH_Pc21g00060</name>
</gene>
<sequence>MKFLAFLFMLATFAIAAPVASSSSKHFRLSVQQAEHLKTKEYMIATHDMVLYTVIHDTGFKMAQVLLLHDHIDVNLNSRWLEDILIVVAKGRHFPNANGFVVDGRRNVGNLKRPLYSARNHCLRRAIESMMEHHNYHQYSLAPSPKGSYVSYLLPFPKKYISDIAQQFVHFILVFTTDAFAKRNLNPFKMILQIAVNNARVHPDSTDSALTERTIS</sequence>
<dbReference type="VEuPathDB" id="FungiDB:PCH_Pc21g00060"/>
<dbReference type="HOGENOM" id="CLU_111234_0_0_1"/>
<keyword evidence="3" id="KW-1185">Reference proteome</keyword>
<evidence type="ECO:0000313" key="2">
    <source>
        <dbReference type="EMBL" id="CAP94903.1"/>
    </source>
</evidence>
<accession>B6HN17</accession>
<proteinExistence type="predicted"/>
<dbReference type="EMBL" id="AM920436">
    <property type="protein sequence ID" value="CAP94903.1"/>
    <property type="molecule type" value="Genomic_DNA"/>
</dbReference>
<feature type="chain" id="PRO_5002845830" evidence="1">
    <location>
        <begin position="17"/>
        <end position="216"/>
    </location>
</feature>
<reference evidence="2 3" key="1">
    <citation type="journal article" date="2008" name="Nat. Biotechnol.">
        <title>Genome sequencing and analysis of the filamentous fungus Penicillium chrysogenum.</title>
        <authorList>
            <person name="van den Berg M.A."/>
            <person name="Albang R."/>
            <person name="Albermann K."/>
            <person name="Badger J.H."/>
            <person name="Daran J.-M."/>
            <person name="Driessen A.J.M."/>
            <person name="Garcia-Estrada C."/>
            <person name="Fedorova N.D."/>
            <person name="Harris D.M."/>
            <person name="Heijne W.H.M."/>
            <person name="Joardar V.S."/>
            <person name="Kiel J.A.K.W."/>
            <person name="Kovalchuk A."/>
            <person name="Martin J.F."/>
            <person name="Nierman W.C."/>
            <person name="Nijland J.G."/>
            <person name="Pronk J.T."/>
            <person name="Roubos J.A."/>
            <person name="van der Klei I.J."/>
            <person name="van Peij N.N.M.E."/>
            <person name="Veenhuis M."/>
            <person name="von Doehren H."/>
            <person name="Wagner C."/>
            <person name="Wortman J.R."/>
            <person name="Bovenberg R.A.L."/>
        </authorList>
    </citation>
    <scope>NUCLEOTIDE SEQUENCE [LARGE SCALE GENOMIC DNA]</scope>
    <source>
        <strain evidence="3">ATCC 28089 / DSM 1075 / NRRL 1951 / Wisconsin 54-1255</strain>
    </source>
</reference>
<feature type="signal peptide" evidence="1">
    <location>
        <begin position="1"/>
        <end position="16"/>
    </location>
</feature>
<protein>
    <submittedName>
        <fullName evidence="2">Uncharacterized protein</fullName>
    </submittedName>
</protein>
<evidence type="ECO:0000313" key="3">
    <source>
        <dbReference type="Proteomes" id="UP000000724"/>
    </source>
</evidence>
<evidence type="ECO:0000256" key="1">
    <source>
        <dbReference type="SAM" id="SignalP"/>
    </source>
</evidence>
<dbReference type="AlphaFoldDB" id="B6HN17"/>
<name>B6HN17_PENRW</name>
<dbReference type="OrthoDB" id="4305729at2759"/>